<dbReference type="Pfam" id="PF03466">
    <property type="entry name" value="LysR_substrate"/>
    <property type="match status" value="1"/>
</dbReference>
<dbReference type="InterPro" id="IPR036388">
    <property type="entry name" value="WH-like_DNA-bd_sf"/>
</dbReference>
<sequence length="309" mass="35061">MRLKGLDLNLLVALDVLLDERNVSRAAERLYVSQPAASAALGRLRDYFKDELLVLHGKRMIPTSYAENLQPEVRQILAQVDNMVSMTAEFDPLRSERVFRFMASDYITTVLLIPMASELERLAPGVWLDTRLPDEAIQLEFERGEIDVMLVPEEFTVAKHPSELVFEESHVIVGWAENPIFQREVSKEAFFNASHVGVRIGPDRDMTFTERNVEALGQPRKMAVFAPNFSVVPWFLVGTHRLAVMQQRLVATYKSVMALATAPLPFEFPSMRLMAQYHSARTADQGLLWLLDRIRHHAAMITDGRNSPG</sequence>
<gene>
    <name evidence="6" type="ORF">F4148_12520</name>
</gene>
<dbReference type="AlphaFoldDB" id="A0A6B1G372"/>
<dbReference type="SUPFAM" id="SSF53850">
    <property type="entry name" value="Periplasmic binding protein-like II"/>
    <property type="match status" value="1"/>
</dbReference>
<organism evidence="6">
    <name type="scientific">Caldilineaceae bacterium SB0675_bin_29</name>
    <dbReference type="NCBI Taxonomy" id="2605266"/>
    <lineage>
        <taxon>Bacteria</taxon>
        <taxon>Bacillati</taxon>
        <taxon>Chloroflexota</taxon>
        <taxon>Caldilineae</taxon>
        <taxon>Caldilineales</taxon>
        <taxon>Caldilineaceae</taxon>
    </lineage>
</organism>
<feature type="domain" description="HTH lysR-type" evidence="5">
    <location>
        <begin position="6"/>
        <end position="63"/>
    </location>
</feature>
<dbReference type="SUPFAM" id="SSF46785">
    <property type="entry name" value="Winged helix' DNA-binding domain"/>
    <property type="match status" value="1"/>
</dbReference>
<dbReference type="GO" id="GO:0003677">
    <property type="term" value="F:DNA binding"/>
    <property type="evidence" value="ECO:0007669"/>
    <property type="project" value="UniProtKB-KW"/>
</dbReference>
<evidence type="ECO:0000256" key="4">
    <source>
        <dbReference type="ARBA" id="ARBA00023163"/>
    </source>
</evidence>
<keyword evidence="4" id="KW-0804">Transcription</keyword>
<keyword evidence="2" id="KW-0805">Transcription regulation</keyword>
<evidence type="ECO:0000256" key="3">
    <source>
        <dbReference type="ARBA" id="ARBA00023125"/>
    </source>
</evidence>
<accession>A0A6B1G372</accession>
<dbReference type="InterPro" id="IPR005119">
    <property type="entry name" value="LysR_subst-bd"/>
</dbReference>
<evidence type="ECO:0000259" key="5">
    <source>
        <dbReference type="PROSITE" id="PS50931"/>
    </source>
</evidence>
<dbReference type="EMBL" id="VYDA01000448">
    <property type="protein sequence ID" value="MYH62531.1"/>
    <property type="molecule type" value="Genomic_DNA"/>
</dbReference>
<dbReference type="Gene3D" id="1.10.10.10">
    <property type="entry name" value="Winged helix-like DNA-binding domain superfamily/Winged helix DNA-binding domain"/>
    <property type="match status" value="1"/>
</dbReference>
<dbReference type="PANTHER" id="PTHR30118">
    <property type="entry name" value="HTH-TYPE TRANSCRIPTIONAL REGULATOR LEUO-RELATED"/>
    <property type="match status" value="1"/>
</dbReference>
<evidence type="ECO:0000256" key="1">
    <source>
        <dbReference type="ARBA" id="ARBA00009437"/>
    </source>
</evidence>
<name>A0A6B1G372_9CHLR</name>
<evidence type="ECO:0000256" key="2">
    <source>
        <dbReference type="ARBA" id="ARBA00023015"/>
    </source>
</evidence>
<dbReference type="PROSITE" id="PS50931">
    <property type="entry name" value="HTH_LYSR"/>
    <property type="match status" value="1"/>
</dbReference>
<dbReference type="PRINTS" id="PR00039">
    <property type="entry name" value="HTHLYSR"/>
</dbReference>
<comment type="caution">
    <text evidence="6">The sequence shown here is derived from an EMBL/GenBank/DDBJ whole genome shotgun (WGS) entry which is preliminary data.</text>
</comment>
<comment type="similarity">
    <text evidence="1">Belongs to the LysR transcriptional regulatory family.</text>
</comment>
<keyword evidence="3" id="KW-0238">DNA-binding</keyword>
<dbReference type="InterPro" id="IPR050389">
    <property type="entry name" value="LysR-type_TF"/>
</dbReference>
<reference evidence="6" key="1">
    <citation type="submission" date="2019-09" db="EMBL/GenBank/DDBJ databases">
        <title>Characterisation of the sponge microbiome using genome-centric metagenomics.</title>
        <authorList>
            <person name="Engelberts J.P."/>
            <person name="Robbins S.J."/>
            <person name="De Goeij J.M."/>
            <person name="Aranda M."/>
            <person name="Bell S.C."/>
            <person name="Webster N.S."/>
        </authorList>
    </citation>
    <scope>NUCLEOTIDE SEQUENCE</scope>
    <source>
        <strain evidence="6">SB0675_bin_29</strain>
    </source>
</reference>
<dbReference type="InterPro" id="IPR036390">
    <property type="entry name" value="WH_DNA-bd_sf"/>
</dbReference>
<proteinExistence type="inferred from homology"/>
<protein>
    <submittedName>
        <fullName evidence="6">LysR family transcriptional regulator</fullName>
    </submittedName>
</protein>
<dbReference type="Gene3D" id="3.40.190.10">
    <property type="entry name" value="Periplasmic binding protein-like II"/>
    <property type="match status" value="2"/>
</dbReference>
<evidence type="ECO:0000313" key="6">
    <source>
        <dbReference type="EMBL" id="MYH62531.1"/>
    </source>
</evidence>
<dbReference type="Pfam" id="PF00126">
    <property type="entry name" value="HTH_1"/>
    <property type="match status" value="1"/>
</dbReference>
<dbReference type="InterPro" id="IPR000847">
    <property type="entry name" value="LysR_HTH_N"/>
</dbReference>
<dbReference type="PANTHER" id="PTHR30118:SF6">
    <property type="entry name" value="HTH-TYPE TRANSCRIPTIONAL REGULATOR LEUO"/>
    <property type="match status" value="1"/>
</dbReference>
<dbReference type="GO" id="GO:0003700">
    <property type="term" value="F:DNA-binding transcription factor activity"/>
    <property type="evidence" value="ECO:0007669"/>
    <property type="project" value="InterPro"/>
</dbReference>